<reference evidence="2 3" key="1">
    <citation type="journal article" date="2011" name="Stand. Genomic Sci.">
        <title>Complete genome sequence of the acetate-degrading sulfate reducer Desulfobacca acetoxidans type strain (ASRB2).</title>
        <authorList>
            <person name="Goker M."/>
            <person name="Teshima H."/>
            <person name="Lapidus A."/>
            <person name="Nolan M."/>
            <person name="Lucas S."/>
            <person name="Hammon N."/>
            <person name="Deshpande S."/>
            <person name="Cheng J.F."/>
            <person name="Tapia R."/>
            <person name="Han C."/>
            <person name="Goodwin L."/>
            <person name="Pitluck S."/>
            <person name="Huntemann M."/>
            <person name="Liolios K."/>
            <person name="Ivanova N."/>
            <person name="Pagani I."/>
            <person name="Mavromatis K."/>
            <person name="Ovchinikova G."/>
            <person name="Pati A."/>
            <person name="Chen A."/>
            <person name="Palaniappan K."/>
            <person name="Land M."/>
            <person name="Hauser L."/>
            <person name="Brambilla E.M."/>
            <person name="Rohde M."/>
            <person name="Spring S."/>
            <person name="Detter J.C."/>
            <person name="Woyke T."/>
            <person name="Bristow J."/>
            <person name="Eisen J.A."/>
            <person name="Markowitz V."/>
            <person name="Hugenholtz P."/>
            <person name="Kyrpides N.C."/>
            <person name="Klenk H.P."/>
        </authorList>
    </citation>
    <scope>NUCLEOTIDE SEQUENCE [LARGE SCALE GENOMIC DNA]</scope>
    <source>
        <strain evidence="3">ATCC 700848 / DSM 11109 / ASRB2</strain>
    </source>
</reference>
<dbReference type="STRING" id="880072.Desac_2600"/>
<dbReference type="EMBL" id="CP002629">
    <property type="protein sequence ID" value="AEB10417.1"/>
    <property type="molecule type" value="Genomic_DNA"/>
</dbReference>
<organism evidence="2 3">
    <name type="scientific">Desulfobacca acetoxidans (strain ATCC 700848 / DSM 11109 / ASRB2)</name>
    <dbReference type="NCBI Taxonomy" id="880072"/>
    <lineage>
        <taxon>Bacteria</taxon>
        <taxon>Pseudomonadati</taxon>
        <taxon>Thermodesulfobacteriota</taxon>
        <taxon>Desulfobaccia</taxon>
        <taxon>Desulfobaccales</taxon>
        <taxon>Desulfobaccaceae</taxon>
        <taxon>Desulfobacca</taxon>
    </lineage>
</organism>
<evidence type="ECO:0000313" key="3">
    <source>
        <dbReference type="Proteomes" id="UP000000483"/>
    </source>
</evidence>
<keyword evidence="3" id="KW-1185">Reference proteome</keyword>
<dbReference type="eggNOG" id="ENOG502ZG9T">
    <property type="taxonomic scope" value="Bacteria"/>
</dbReference>
<sequence length="409" mass="46247">MGEDLLPRSAARFLASLPAEIREVISPVAVKVHEALLSQADRHHIIELLAANPVGEPPVELALLEALARMTHPLLPEVLQAHFGGSTNKSLKKALRKAYHRLKTEGVKIPAELLKPETAPMLLPPVSPEPGRGYVSRIEGNGSRMVILQLPWERMTFYLFLAICNDSEGLKDAYLLQISKKGAKKYLEDTRRNMPGELVEVPASYALKLIENAYQLQPDASEEGGAAYKKVRSQLLKRLPLEEAPDLTELLPELDVDEAAQYLKEAGELLKEEDFWNWNFSSEELTPWLEKIVAIDESPLILSPEQRISRMARVMEEAHQEFFPFEKTRLLSQRLLEMAYYLDHTGRPHLARQAQAAGEDLLRERTILEQKNPFLANLLMRPLKEMYDAAKESQAQQSQERQGLIITDA</sequence>
<protein>
    <submittedName>
        <fullName evidence="2">Uncharacterized protein</fullName>
    </submittedName>
</protein>
<gene>
    <name evidence="2" type="ordered locus">Desac_2600</name>
</gene>
<dbReference type="AlphaFoldDB" id="F2NDS0"/>
<feature type="compositionally biased region" description="Low complexity" evidence="1">
    <location>
        <begin position="392"/>
        <end position="402"/>
    </location>
</feature>
<evidence type="ECO:0000313" key="2">
    <source>
        <dbReference type="EMBL" id="AEB10417.1"/>
    </source>
</evidence>
<dbReference type="HOGENOM" id="CLU_672181_0_0_7"/>
<dbReference type="Proteomes" id="UP000000483">
    <property type="component" value="Chromosome"/>
</dbReference>
<evidence type="ECO:0000256" key="1">
    <source>
        <dbReference type="SAM" id="MobiDB-lite"/>
    </source>
</evidence>
<reference evidence="3" key="2">
    <citation type="submission" date="2011-03" db="EMBL/GenBank/DDBJ databases">
        <title>The complete genome of Desulfobacca acetoxidans DSM 11109.</title>
        <authorList>
            <consortium name="US DOE Joint Genome Institute (JGI-PGF)"/>
            <person name="Lucas S."/>
            <person name="Copeland A."/>
            <person name="Lapidus A."/>
            <person name="Bruce D."/>
            <person name="Goodwin L."/>
            <person name="Pitluck S."/>
            <person name="Peters L."/>
            <person name="Kyrpides N."/>
            <person name="Mavromatis K."/>
            <person name="Ivanova N."/>
            <person name="Ovchinnikova G."/>
            <person name="Teshima H."/>
            <person name="Detter J.C."/>
            <person name="Han C."/>
            <person name="Land M."/>
            <person name="Hauser L."/>
            <person name="Markowitz V."/>
            <person name="Cheng J.-F."/>
            <person name="Hugenholtz P."/>
            <person name="Woyke T."/>
            <person name="Wu D."/>
            <person name="Spring S."/>
            <person name="Schueler E."/>
            <person name="Brambilla E."/>
            <person name="Klenk H.-P."/>
            <person name="Eisen J.A."/>
        </authorList>
    </citation>
    <scope>NUCLEOTIDE SEQUENCE [LARGE SCALE GENOMIC DNA]</scope>
    <source>
        <strain evidence="3">ATCC 700848 / DSM 11109 / ASRB2</strain>
    </source>
</reference>
<dbReference type="RefSeq" id="WP_013707526.1">
    <property type="nucleotide sequence ID" value="NC_015388.1"/>
</dbReference>
<accession>F2NDS0</accession>
<proteinExistence type="predicted"/>
<dbReference type="KEGG" id="dao:Desac_2600"/>
<name>F2NDS0_DESAR</name>
<feature type="region of interest" description="Disordered" evidence="1">
    <location>
        <begin position="390"/>
        <end position="409"/>
    </location>
</feature>